<dbReference type="EMBL" id="MASW01000014">
    <property type="protein sequence ID" value="PXY17385.1"/>
    <property type="molecule type" value="Genomic_DNA"/>
</dbReference>
<dbReference type="InterPro" id="IPR003033">
    <property type="entry name" value="SCP2_sterol-bd_dom"/>
</dbReference>
<organism evidence="2 3">
    <name type="scientific">Prauserella muralis</name>
    <dbReference type="NCBI Taxonomy" id="588067"/>
    <lineage>
        <taxon>Bacteria</taxon>
        <taxon>Bacillati</taxon>
        <taxon>Actinomycetota</taxon>
        <taxon>Actinomycetes</taxon>
        <taxon>Pseudonocardiales</taxon>
        <taxon>Pseudonocardiaceae</taxon>
        <taxon>Prauserella</taxon>
    </lineage>
</organism>
<keyword evidence="3" id="KW-1185">Reference proteome</keyword>
<dbReference type="SUPFAM" id="SSF55718">
    <property type="entry name" value="SCP-like"/>
    <property type="match status" value="1"/>
</dbReference>
<comment type="caution">
    <text evidence="2">The sequence shown here is derived from an EMBL/GenBank/DDBJ whole genome shotgun (WGS) entry which is preliminary data.</text>
</comment>
<dbReference type="InterPro" id="IPR036527">
    <property type="entry name" value="SCP2_sterol-bd_dom_sf"/>
</dbReference>
<dbReference type="RefSeq" id="WP_110341445.1">
    <property type="nucleotide sequence ID" value="NZ_MASW01000014.1"/>
</dbReference>
<dbReference type="Proteomes" id="UP000249915">
    <property type="component" value="Unassembled WGS sequence"/>
</dbReference>
<protein>
    <submittedName>
        <fullName evidence="2">Sterol carrier protein</fullName>
    </submittedName>
</protein>
<dbReference type="OrthoDB" id="5418706at2"/>
<evidence type="ECO:0000259" key="1">
    <source>
        <dbReference type="Pfam" id="PF02036"/>
    </source>
</evidence>
<dbReference type="Gene3D" id="3.30.1050.10">
    <property type="entry name" value="SCP2 sterol-binding domain"/>
    <property type="match status" value="1"/>
</dbReference>
<gene>
    <name evidence="2" type="ORF">BAY60_34400</name>
</gene>
<reference evidence="2 3" key="1">
    <citation type="submission" date="2016-07" db="EMBL/GenBank/DDBJ databases">
        <title>Draft genome sequence of Prauserella muralis DSM 45305, isolated from a mould-covered wall in an indoor environment.</title>
        <authorList>
            <person name="Ruckert C."/>
            <person name="Albersmeier A."/>
            <person name="Jiang C.-L."/>
            <person name="Jiang Y."/>
            <person name="Kalinowski J."/>
            <person name="Schneider O."/>
            <person name="Winkler A."/>
            <person name="Zotchev S.B."/>
        </authorList>
    </citation>
    <scope>NUCLEOTIDE SEQUENCE [LARGE SCALE GENOMIC DNA]</scope>
    <source>
        <strain evidence="2 3">DSM 45305</strain>
    </source>
</reference>
<feature type="domain" description="SCP2" evidence="1">
    <location>
        <begin position="24"/>
        <end position="112"/>
    </location>
</feature>
<proteinExistence type="predicted"/>
<accession>A0A2V4ADV2</accession>
<evidence type="ECO:0000313" key="3">
    <source>
        <dbReference type="Proteomes" id="UP000249915"/>
    </source>
</evidence>
<name>A0A2V4ADV2_9PSEU</name>
<evidence type="ECO:0000313" key="2">
    <source>
        <dbReference type="EMBL" id="PXY17385.1"/>
    </source>
</evidence>
<dbReference type="Pfam" id="PF02036">
    <property type="entry name" value="SCP2"/>
    <property type="match status" value="1"/>
</dbReference>
<sequence length="135" mass="14423">MGVFKDEAEVHKYIGGVFEKGLADPKIGPKLSGSGVILQITYTDPDAVVTVDMPNGKVYAGATDLKPVVELFMTADDGNRFWLGELNLATALAKGKVRAKGPTSKVLKLVPAAKSLFPAYREMLEADGRQDLLSA</sequence>
<dbReference type="AlphaFoldDB" id="A0A2V4ADV2"/>